<feature type="transmembrane region" description="Helical" evidence="8">
    <location>
        <begin position="20"/>
        <end position="40"/>
    </location>
</feature>
<evidence type="ECO:0000256" key="3">
    <source>
        <dbReference type="ARBA" id="ARBA00011489"/>
    </source>
</evidence>
<evidence type="ECO:0000259" key="10">
    <source>
        <dbReference type="Pfam" id="PF04535"/>
    </source>
</evidence>
<dbReference type="Proteomes" id="UP000298416">
    <property type="component" value="Unassembled WGS sequence"/>
</dbReference>
<feature type="compositionally biased region" description="Polar residues" evidence="9">
    <location>
        <begin position="55"/>
        <end position="84"/>
    </location>
</feature>
<comment type="subcellular location">
    <subcellularLocation>
        <location evidence="1 8">Cell membrane</location>
        <topology evidence="1 8">Multi-pass membrane protein</topology>
    </subcellularLocation>
</comment>
<reference evidence="11" key="2">
    <citation type="submission" date="2020-08" db="EMBL/GenBank/DDBJ databases">
        <title>Plant Genome Project.</title>
        <authorList>
            <person name="Zhang R.-G."/>
        </authorList>
    </citation>
    <scope>NUCLEOTIDE SEQUENCE</scope>
    <source>
        <strain evidence="11">Huo1</strain>
        <tissue evidence="11">Leaf</tissue>
    </source>
</reference>
<evidence type="ECO:0000256" key="2">
    <source>
        <dbReference type="ARBA" id="ARBA00007651"/>
    </source>
</evidence>
<feature type="region of interest" description="Disordered" evidence="9">
    <location>
        <begin position="126"/>
        <end position="176"/>
    </location>
</feature>
<evidence type="ECO:0000256" key="4">
    <source>
        <dbReference type="ARBA" id="ARBA00022475"/>
    </source>
</evidence>
<evidence type="ECO:0000256" key="9">
    <source>
        <dbReference type="SAM" id="MobiDB-lite"/>
    </source>
</evidence>
<protein>
    <recommendedName>
        <fullName evidence="8">CASP-like protein</fullName>
    </recommendedName>
</protein>
<keyword evidence="6 8" id="KW-1133">Transmembrane helix</keyword>
<evidence type="ECO:0000256" key="1">
    <source>
        <dbReference type="ARBA" id="ARBA00004651"/>
    </source>
</evidence>
<dbReference type="PANTHER" id="PTHR33573:SF50">
    <property type="entry name" value="CASP-LIKE PROTEIN 4A3"/>
    <property type="match status" value="1"/>
</dbReference>
<sequence>MLPYSFAHRIRTPTQHLRSFLPLLIFLFLGFHLQTIINSVNSLSISPKMEGADASNHSKASFRRSSNSHISMSDTESMTSQGDSFHSPLRSESPLRSDDPSFRPQNDDPSDKNDKAIVLVNKYYSPVPSPGKSGAPEPSPAAVGKGWRRWPHSEKPASENLDIPVSSPQGSGREGENLEIPAVVGLNKLVREEAPPGVKKVGPVGGDGALEEGYGGGRDVVGGERRSRAAVESILKRSGRNTAVRRVALAFRVFEVISCLISFSVMAADKTEGWSGDSFGRYIEYRFCVAVNVIGFVYSGFQALDLAYYLGKEKHVFAHHLRYHFEFAMDQATSSSAATRVDDWISNWGADEFTLMASASISMSFLAFLAFAISSLVSGYNLCDRDAT</sequence>
<reference evidence="11" key="1">
    <citation type="submission" date="2018-01" db="EMBL/GenBank/DDBJ databases">
        <authorList>
            <person name="Mao J.F."/>
        </authorList>
    </citation>
    <scope>NUCLEOTIDE SEQUENCE</scope>
    <source>
        <strain evidence="11">Huo1</strain>
        <tissue evidence="11">Leaf</tissue>
    </source>
</reference>
<proteinExistence type="inferred from homology"/>
<evidence type="ECO:0000256" key="5">
    <source>
        <dbReference type="ARBA" id="ARBA00022692"/>
    </source>
</evidence>
<evidence type="ECO:0000313" key="11">
    <source>
        <dbReference type="EMBL" id="KAG6429887.1"/>
    </source>
</evidence>
<keyword evidence="12" id="KW-1185">Reference proteome</keyword>
<feature type="compositionally biased region" description="Basic and acidic residues" evidence="9">
    <location>
        <begin position="93"/>
        <end position="114"/>
    </location>
</feature>
<evidence type="ECO:0000256" key="8">
    <source>
        <dbReference type="RuleBase" id="RU361233"/>
    </source>
</evidence>
<gene>
    <name evidence="11" type="ORF">SASPL_107942</name>
</gene>
<feature type="domain" description="Casparian strip membrane protein" evidence="10">
    <location>
        <begin position="242"/>
        <end position="370"/>
    </location>
</feature>
<comment type="similarity">
    <text evidence="2 8">Belongs to the Casparian strip membrane proteins (CASP) family.</text>
</comment>
<feature type="region of interest" description="Disordered" evidence="9">
    <location>
        <begin position="49"/>
        <end position="114"/>
    </location>
</feature>
<keyword evidence="5 8" id="KW-0812">Transmembrane</keyword>
<name>A0A8X9A4X2_SALSN</name>
<dbReference type="AlphaFoldDB" id="A0A8X9A4X2"/>
<keyword evidence="7 8" id="KW-0472">Membrane</keyword>
<dbReference type="EMBL" id="PNBA02000003">
    <property type="protein sequence ID" value="KAG6429887.1"/>
    <property type="molecule type" value="Genomic_DNA"/>
</dbReference>
<accession>A0A8X9A4X2</accession>
<feature type="transmembrane region" description="Helical" evidence="8">
    <location>
        <begin position="361"/>
        <end position="383"/>
    </location>
</feature>
<evidence type="ECO:0000313" key="12">
    <source>
        <dbReference type="Proteomes" id="UP000298416"/>
    </source>
</evidence>
<comment type="subunit">
    <text evidence="3 8">Homodimer and heterodimers.</text>
</comment>
<dbReference type="InterPro" id="IPR006702">
    <property type="entry name" value="CASP_dom"/>
</dbReference>
<dbReference type="Pfam" id="PF04535">
    <property type="entry name" value="CASP_dom"/>
    <property type="match status" value="1"/>
</dbReference>
<keyword evidence="4 8" id="KW-1003">Cell membrane</keyword>
<organism evidence="11">
    <name type="scientific">Salvia splendens</name>
    <name type="common">Scarlet sage</name>
    <dbReference type="NCBI Taxonomy" id="180675"/>
    <lineage>
        <taxon>Eukaryota</taxon>
        <taxon>Viridiplantae</taxon>
        <taxon>Streptophyta</taxon>
        <taxon>Embryophyta</taxon>
        <taxon>Tracheophyta</taxon>
        <taxon>Spermatophyta</taxon>
        <taxon>Magnoliopsida</taxon>
        <taxon>eudicotyledons</taxon>
        <taxon>Gunneridae</taxon>
        <taxon>Pentapetalae</taxon>
        <taxon>asterids</taxon>
        <taxon>lamiids</taxon>
        <taxon>Lamiales</taxon>
        <taxon>Lamiaceae</taxon>
        <taxon>Nepetoideae</taxon>
        <taxon>Mentheae</taxon>
        <taxon>Salviinae</taxon>
        <taxon>Salvia</taxon>
        <taxon>Salvia subgen. Calosphace</taxon>
        <taxon>core Calosphace</taxon>
    </lineage>
</organism>
<evidence type="ECO:0000256" key="7">
    <source>
        <dbReference type="ARBA" id="ARBA00023136"/>
    </source>
</evidence>
<comment type="caution">
    <text evidence="11">The sequence shown here is derived from an EMBL/GenBank/DDBJ whole genome shotgun (WGS) entry which is preliminary data.</text>
</comment>
<comment type="caution">
    <text evidence="8">Lacks conserved residue(s) required for the propagation of feature annotation.</text>
</comment>
<evidence type="ECO:0000256" key="6">
    <source>
        <dbReference type="ARBA" id="ARBA00022989"/>
    </source>
</evidence>
<dbReference type="PANTHER" id="PTHR33573">
    <property type="entry name" value="CASP-LIKE PROTEIN 4A4"/>
    <property type="match status" value="1"/>
</dbReference>
<dbReference type="GO" id="GO:0005886">
    <property type="term" value="C:plasma membrane"/>
    <property type="evidence" value="ECO:0007669"/>
    <property type="project" value="UniProtKB-SubCell"/>
</dbReference>